<comment type="caution">
    <text evidence="10">The sequence shown here is derived from an EMBL/GenBank/DDBJ whole genome shotgun (WGS) entry which is preliminary data.</text>
</comment>
<feature type="compositionally biased region" description="Acidic residues" evidence="7">
    <location>
        <begin position="420"/>
        <end position="430"/>
    </location>
</feature>
<evidence type="ECO:0000256" key="7">
    <source>
        <dbReference type="SAM" id="MobiDB-lite"/>
    </source>
</evidence>
<feature type="compositionally biased region" description="Polar residues" evidence="7">
    <location>
        <begin position="55"/>
        <end position="67"/>
    </location>
</feature>
<keyword evidence="4" id="KW-0539">Nucleus</keyword>
<feature type="compositionally biased region" description="Basic residues" evidence="7">
    <location>
        <begin position="497"/>
        <end position="510"/>
    </location>
</feature>
<proteinExistence type="inferred from homology"/>
<keyword evidence="11" id="KW-1185">Reference proteome</keyword>
<dbReference type="PANTHER" id="PTHR16684:SF11">
    <property type="entry name" value="CENTROMERE PROTEIN C"/>
    <property type="match status" value="1"/>
</dbReference>
<dbReference type="FunFam" id="2.60.120.10:FF:000033">
    <property type="entry name" value="Centromere protein C 1"/>
    <property type="match status" value="1"/>
</dbReference>
<feature type="region of interest" description="Disordered" evidence="7">
    <location>
        <begin position="497"/>
        <end position="523"/>
    </location>
</feature>
<dbReference type="Proteomes" id="UP000243797">
    <property type="component" value="Unassembled WGS sequence"/>
</dbReference>
<evidence type="ECO:0000256" key="6">
    <source>
        <dbReference type="ARBA" id="ARBA00075033"/>
    </source>
</evidence>
<feature type="compositionally biased region" description="Basic residues" evidence="7">
    <location>
        <begin position="366"/>
        <end position="384"/>
    </location>
</feature>
<dbReference type="Gene3D" id="2.60.120.10">
    <property type="entry name" value="Jelly Rolls"/>
    <property type="match status" value="1"/>
</dbReference>
<dbReference type="Pfam" id="PF11699">
    <property type="entry name" value="CENP-C_C"/>
    <property type="match status" value="1"/>
</dbReference>
<dbReference type="STRING" id="2082308.A0A2K1QH66"/>
<comment type="similarity">
    <text evidence="2">Belongs to the CENP-C/MIF2 family.</text>
</comment>
<dbReference type="GO" id="GO:0051382">
    <property type="term" value="P:kinetochore assembly"/>
    <property type="evidence" value="ECO:0007669"/>
    <property type="project" value="InterPro"/>
</dbReference>
<feature type="region of interest" description="Disordered" evidence="7">
    <location>
        <begin position="1"/>
        <end position="460"/>
    </location>
</feature>
<evidence type="ECO:0000313" key="10">
    <source>
        <dbReference type="EMBL" id="PNS14498.1"/>
    </source>
</evidence>
<dbReference type="AlphaFoldDB" id="A0A2K1QH66"/>
<evidence type="ECO:0000256" key="5">
    <source>
        <dbReference type="ARBA" id="ARBA00057947"/>
    </source>
</evidence>
<dbReference type="SUPFAM" id="SSF51182">
    <property type="entry name" value="RmlC-like cupins"/>
    <property type="match status" value="1"/>
</dbReference>
<dbReference type="Pfam" id="PF15624">
    <property type="entry name" value="Mif2_N"/>
    <property type="match status" value="1"/>
</dbReference>
<gene>
    <name evidence="10" type="ORF">CAC42_3784</name>
</gene>
<dbReference type="GO" id="GO:0000776">
    <property type="term" value="C:kinetochore"/>
    <property type="evidence" value="ECO:0007669"/>
    <property type="project" value="InterPro"/>
</dbReference>
<feature type="domain" description="Mif2/CENP-C cupin" evidence="8">
    <location>
        <begin position="581"/>
        <end position="666"/>
    </location>
</feature>
<evidence type="ECO:0000256" key="2">
    <source>
        <dbReference type="ARBA" id="ARBA00010291"/>
    </source>
</evidence>
<accession>A0A2K1QH66</accession>
<dbReference type="InParanoid" id="A0A2K1QH66"/>
<name>A0A2K1QH66_9PEZI</name>
<dbReference type="PANTHER" id="PTHR16684">
    <property type="entry name" value="CENTROMERE PROTEIN C"/>
    <property type="match status" value="1"/>
</dbReference>
<comment type="subcellular location">
    <subcellularLocation>
        <location evidence="1">Nucleus</location>
    </subcellularLocation>
</comment>
<dbReference type="GO" id="GO:0051315">
    <property type="term" value="P:attachment of mitotic spindle microtubules to kinetochore"/>
    <property type="evidence" value="ECO:0007669"/>
    <property type="project" value="TreeGrafter"/>
</dbReference>
<dbReference type="GO" id="GO:0019237">
    <property type="term" value="F:centromeric DNA binding"/>
    <property type="evidence" value="ECO:0007669"/>
    <property type="project" value="InterPro"/>
</dbReference>
<dbReference type="InterPro" id="IPR028386">
    <property type="entry name" value="CENP-C/Mif2/cnp3"/>
</dbReference>
<dbReference type="InterPro" id="IPR025974">
    <property type="entry name" value="Mif2/CENP-C_cupin"/>
</dbReference>
<dbReference type="InterPro" id="IPR011051">
    <property type="entry name" value="RmlC_Cupin_sf"/>
</dbReference>
<dbReference type="GO" id="GO:0005634">
    <property type="term" value="C:nucleus"/>
    <property type="evidence" value="ECO:0007669"/>
    <property type="project" value="UniProtKB-SubCell"/>
</dbReference>
<evidence type="ECO:0000259" key="9">
    <source>
        <dbReference type="Pfam" id="PF15624"/>
    </source>
</evidence>
<reference evidence="10 11" key="1">
    <citation type="submission" date="2017-06" db="EMBL/GenBank/DDBJ databases">
        <title>Draft genome sequence of a variant of Elsinoe murrayae.</title>
        <authorList>
            <person name="Cheng Q."/>
        </authorList>
    </citation>
    <scope>NUCLEOTIDE SEQUENCE [LARGE SCALE GENOMIC DNA]</scope>
    <source>
        <strain evidence="10 11">CQ-2017a</strain>
    </source>
</reference>
<organism evidence="10 11">
    <name type="scientific">Sphaceloma murrayae</name>
    <dbReference type="NCBI Taxonomy" id="2082308"/>
    <lineage>
        <taxon>Eukaryota</taxon>
        <taxon>Fungi</taxon>
        <taxon>Dikarya</taxon>
        <taxon>Ascomycota</taxon>
        <taxon>Pezizomycotina</taxon>
        <taxon>Dothideomycetes</taxon>
        <taxon>Dothideomycetidae</taxon>
        <taxon>Myriangiales</taxon>
        <taxon>Elsinoaceae</taxon>
        <taxon>Sphaceloma</taxon>
    </lineage>
</organism>
<feature type="compositionally biased region" description="Low complexity" evidence="7">
    <location>
        <begin position="1"/>
        <end position="11"/>
    </location>
</feature>
<protein>
    <recommendedName>
        <fullName evidence="6">CENP-C homolog</fullName>
    </recommendedName>
</protein>
<feature type="compositionally biased region" description="Low complexity" evidence="7">
    <location>
        <begin position="385"/>
        <end position="398"/>
    </location>
</feature>
<dbReference type="GO" id="GO:0051455">
    <property type="term" value="P:spindle attachment to meiosis I kinetochore"/>
    <property type="evidence" value="ECO:0007669"/>
    <property type="project" value="TreeGrafter"/>
</dbReference>
<dbReference type="InterPro" id="IPR028929">
    <property type="entry name" value="Mif2_N"/>
</dbReference>
<evidence type="ECO:0000256" key="1">
    <source>
        <dbReference type="ARBA" id="ARBA00004123"/>
    </source>
</evidence>
<evidence type="ECO:0000256" key="3">
    <source>
        <dbReference type="ARBA" id="ARBA00023125"/>
    </source>
</evidence>
<keyword evidence="3" id="KW-0238">DNA-binding</keyword>
<evidence type="ECO:0000256" key="4">
    <source>
        <dbReference type="ARBA" id="ARBA00023242"/>
    </source>
</evidence>
<sequence length="694" mass="74927">MSVARTPGRVTPGRRRNANKENVYFEPGKQGRKTGITIPDRGVRDEHGFEPVSGLFSSPQKAPQSAATGRRTRNSKDTSGAMYGLGIDGLEGIAAQSSLQPQRTPRLPPPRSQTPRHTNIGGSPVRHSSVKPTRVMQDPDITPTRAQSEVIHSIERDPSPVQIRSAANAHVGRGRKSIFDFNLSPEKITPRQAPSSPPPGAIEEVSQILDTNDYDVADTQLPQLDDSLPNVSEQSLPAPSPRNVNAGEPNTKRKREQAQRSDVSTTITAADASHMSSDPRSSAKRRRIAMDTSQVEPSPSQNARSSNRATTTFNVDPVVPDEDEEAPVPGSDDPPHSLGNADDDDEPQRLDGQEVTHASLPSSPAKRGRSKRKSILHSSTRRRATSTAAPRASAPKPSRAQRESTARTTASAYSAHGSSPDDDEEEDNDEDDHHGTTRMGSIRLRSATPAAEQGAQITRSGRASIKPLAYWKNETYVWREGSIDGVIRAEEIPVVKKRRGGKRGPARRRKAQGDDDDHDEDDGALHEDLLPEAWEQDMKIIRGPVRAWDRELGAGGVDEVKAEIAFSNRGIDTQEVAGGSFRYAKVLSSDFFGAGVVEIPPGGIKRSKNSRKMQMAFFVHEGKVTVDVAGMGFGVTQGGMWHVPRGNNYAIENESTVFPAKIFFAQGCEWDADVAAAAKAAAEAEVGGAGDAGQ</sequence>
<dbReference type="OrthoDB" id="1939643at2759"/>
<dbReference type="EMBL" id="NKHZ01000086">
    <property type="protein sequence ID" value="PNS14498.1"/>
    <property type="molecule type" value="Genomic_DNA"/>
</dbReference>
<feature type="compositionally biased region" description="Polar residues" evidence="7">
    <location>
        <begin position="260"/>
        <end position="280"/>
    </location>
</feature>
<feature type="domain" description="Mif2 N-terminal" evidence="9">
    <location>
        <begin position="24"/>
        <end position="149"/>
    </location>
</feature>
<comment type="function">
    <text evidence="5">Component of the kinetochore, a multiprotein complex that assembles on centromeric DNA and attaches chromosomes to spindle microtubules, mediating chromosome segregation and sister chromatid segregation during meiosis and mitosis. Component of the inner kinetochore constitutive centromere-associated network (CCAN), which serves as a structural platform for outer kinetochore assembly.</text>
</comment>
<evidence type="ECO:0000259" key="8">
    <source>
        <dbReference type="Pfam" id="PF11699"/>
    </source>
</evidence>
<feature type="compositionally biased region" description="Polar residues" evidence="7">
    <location>
        <begin position="291"/>
        <end position="314"/>
    </location>
</feature>
<feature type="compositionally biased region" description="Low complexity" evidence="7">
    <location>
        <begin position="406"/>
        <end position="415"/>
    </location>
</feature>
<dbReference type="InterPro" id="IPR014710">
    <property type="entry name" value="RmlC-like_jellyroll"/>
</dbReference>
<evidence type="ECO:0000313" key="11">
    <source>
        <dbReference type="Proteomes" id="UP000243797"/>
    </source>
</evidence>